<dbReference type="Proteomes" id="UP000789405">
    <property type="component" value="Unassembled WGS sequence"/>
</dbReference>
<accession>A0A9N9PBU1</accession>
<keyword evidence="1" id="KW-0472">Membrane</keyword>
<reference evidence="2" key="1">
    <citation type="submission" date="2021-06" db="EMBL/GenBank/DDBJ databases">
        <authorList>
            <person name="Kallberg Y."/>
            <person name="Tangrot J."/>
            <person name="Rosling A."/>
        </authorList>
    </citation>
    <scope>NUCLEOTIDE SEQUENCE</scope>
    <source>
        <strain evidence="2">MA453B</strain>
    </source>
</reference>
<evidence type="ECO:0000256" key="1">
    <source>
        <dbReference type="SAM" id="Phobius"/>
    </source>
</evidence>
<dbReference type="InterPro" id="IPR015915">
    <property type="entry name" value="Kelch-typ_b-propeller"/>
</dbReference>
<name>A0A9N9PBU1_9GLOM</name>
<feature type="transmembrane region" description="Helical" evidence="1">
    <location>
        <begin position="114"/>
        <end position="139"/>
    </location>
</feature>
<dbReference type="OrthoDB" id="2263777at2759"/>
<evidence type="ECO:0000313" key="3">
    <source>
        <dbReference type="Proteomes" id="UP000789405"/>
    </source>
</evidence>
<organism evidence="2 3">
    <name type="scientific">Dentiscutata erythropus</name>
    <dbReference type="NCBI Taxonomy" id="1348616"/>
    <lineage>
        <taxon>Eukaryota</taxon>
        <taxon>Fungi</taxon>
        <taxon>Fungi incertae sedis</taxon>
        <taxon>Mucoromycota</taxon>
        <taxon>Glomeromycotina</taxon>
        <taxon>Glomeromycetes</taxon>
        <taxon>Diversisporales</taxon>
        <taxon>Gigasporaceae</taxon>
        <taxon>Dentiscutata</taxon>
    </lineage>
</organism>
<feature type="non-terminal residue" evidence="2">
    <location>
        <position position="1"/>
    </location>
</feature>
<dbReference type="AlphaFoldDB" id="A0A9N9PBU1"/>
<comment type="caution">
    <text evidence="2">The sequence shown here is derived from an EMBL/GenBank/DDBJ whole genome shotgun (WGS) entry which is preliminary data.</text>
</comment>
<keyword evidence="1" id="KW-1133">Transmembrane helix</keyword>
<dbReference type="InterPro" id="IPR011043">
    <property type="entry name" value="Gal_Oxase/kelch_b-propeller"/>
</dbReference>
<dbReference type="EMBL" id="CAJVPY010042618">
    <property type="protein sequence ID" value="CAG8807487.1"/>
    <property type="molecule type" value="Genomic_DNA"/>
</dbReference>
<keyword evidence="1" id="KW-0812">Transmembrane</keyword>
<dbReference type="SUPFAM" id="SSF50965">
    <property type="entry name" value="Galactose oxidase, central domain"/>
    <property type="match status" value="1"/>
</dbReference>
<keyword evidence="3" id="KW-1185">Reference proteome</keyword>
<feature type="non-terminal residue" evidence="2">
    <location>
        <position position="157"/>
    </location>
</feature>
<gene>
    <name evidence="2" type="ORF">DERYTH_LOCUS24686</name>
</gene>
<protein>
    <submittedName>
        <fullName evidence="2">18976_t:CDS:1</fullName>
    </submittedName>
</protein>
<evidence type="ECO:0000313" key="2">
    <source>
        <dbReference type="EMBL" id="CAG8807487.1"/>
    </source>
</evidence>
<dbReference type="Gene3D" id="2.120.10.80">
    <property type="entry name" value="Kelch-type beta propeller"/>
    <property type="match status" value="1"/>
</dbReference>
<proteinExistence type="predicted"/>
<sequence>ILIYGGVNQTGYQYSGLAVLNILNYVWTVISSTGSASSLFSSGHKATLYFDIIIFAFGEFPFNNSRYLMDTTVRILNISNGQYRWVNSFSPPPTPLSTQNQSMNIQNPTSKTNIIIVVSTIGGSTVCIRMLVLIGYIIYKKNRSKEFRDVAESNNEI</sequence>